<dbReference type="Proteomes" id="UP001141552">
    <property type="component" value="Unassembled WGS sequence"/>
</dbReference>
<keyword evidence="1" id="KW-1133">Transmembrane helix</keyword>
<keyword evidence="1" id="KW-0812">Transmembrane</keyword>
<evidence type="ECO:0000259" key="2">
    <source>
        <dbReference type="Pfam" id="PF20522"/>
    </source>
</evidence>
<dbReference type="PANTHER" id="PTHR36046">
    <property type="entry name" value="PROTEIN, PUTATIVE-RELATED"/>
    <property type="match status" value="1"/>
</dbReference>
<dbReference type="AlphaFoldDB" id="A0A9Q0G9G8"/>
<dbReference type="OrthoDB" id="1747990at2759"/>
<feature type="transmembrane region" description="Helical" evidence="1">
    <location>
        <begin position="89"/>
        <end position="109"/>
    </location>
</feature>
<comment type="caution">
    <text evidence="3">The sequence shown here is derived from an EMBL/GenBank/DDBJ whole genome shotgun (WGS) entry which is preliminary data.</text>
</comment>
<accession>A0A9Q0G9G8</accession>
<reference evidence="3" key="1">
    <citation type="submission" date="2022-02" db="EMBL/GenBank/DDBJ databases">
        <authorList>
            <person name="Henning P.M."/>
            <person name="McCubbin A.G."/>
            <person name="Shore J.S."/>
        </authorList>
    </citation>
    <scope>NUCLEOTIDE SEQUENCE</scope>
    <source>
        <strain evidence="3">F60SS</strain>
        <tissue evidence="3">Leaves</tissue>
    </source>
</reference>
<feature type="domain" description="DUF6737" evidence="2">
    <location>
        <begin position="90"/>
        <end position="114"/>
    </location>
</feature>
<organism evidence="3 4">
    <name type="scientific">Turnera subulata</name>
    <dbReference type="NCBI Taxonomy" id="218843"/>
    <lineage>
        <taxon>Eukaryota</taxon>
        <taxon>Viridiplantae</taxon>
        <taxon>Streptophyta</taxon>
        <taxon>Embryophyta</taxon>
        <taxon>Tracheophyta</taxon>
        <taxon>Spermatophyta</taxon>
        <taxon>Magnoliopsida</taxon>
        <taxon>eudicotyledons</taxon>
        <taxon>Gunneridae</taxon>
        <taxon>Pentapetalae</taxon>
        <taxon>rosids</taxon>
        <taxon>fabids</taxon>
        <taxon>Malpighiales</taxon>
        <taxon>Passifloraceae</taxon>
        <taxon>Turnera</taxon>
    </lineage>
</organism>
<proteinExistence type="predicted"/>
<dbReference type="Pfam" id="PF20522">
    <property type="entry name" value="DUF6737"/>
    <property type="match status" value="1"/>
</dbReference>
<evidence type="ECO:0000313" key="3">
    <source>
        <dbReference type="EMBL" id="KAJ4845576.1"/>
    </source>
</evidence>
<gene>
    <name evidence="3" type="ORF">Tsubulata_019469</name>
</gene>
<dbReference type="EMBL" id="JAKUCV010001631">
    <property type="protein sequence ID" value="KAJ4845576.1"/>
    <property type="molecule type" value="Genomic_DNA"/>
</dbReference>
<dbReference type="GO" id="GO:0009507">
    <property type="term" value="C:chloroplast"/>
    <property type="evidence" value="ECO:0007669"/>
    <property type="project" value="TreeGrafter"/>
</dbReference>
<keyword evidence="1" id="KW-0472">Membrane</keyword>
<sequence length="141" mass="15662">MSTLSLVLPLSLHCSPGPSHPSSRTHLYKSTSWPKNFSSTANSFGFRGKTVVVYGGNSGGPSESQFLDESGIVDDMDGYLNYLSLEYDSSIVVTTIVSLLICSWWYIFLYSYPKEYSDMIAERRKKVSSGVEDTFGSRKSQ</sequence>
<dbReference type="InterPro" id="IPR046625">
    <property type="entry name" value="DUF6737"/>
</dbReference>
<name>A0A9Q0G9G8_9ROSI</name>
<dbReference type="PANTHER" id="PTHR36046:SF1">
    <property type="entry name" value="DUF6737 DOMAIN-CONTAINING PROTEIN"/>
    <property type="match status" value="1"/>
</dbReference>
<protein>
    <recommendedName>
        <fullName evidence="2">DUF6737 domain-containing protein</fullName>
    </recommendedName>
</protein>
<evidence type="ECO:0000256" key="1">
    <source>
        <dbReference type="SAM" id="Phobius"/>
    </source>
</evidence>
<reference evidence="3" key="2">
    <citation type="journal article" date="2023" name="Plants (Basel)">
        <title>Annotation of the Turnera subulata (Passifloraceae) Draft Genome Reveals the S-Locus Evolved after the Divergence of Turneroideae from Passifloroideae in a Stepwise Manner.</title>
        <authorList>
            <person name="Henning P.M."/>
            <person name="Roalson E.H."/>
            <person name="Mir W."/>
            <person name="McCubbin A.G."/>
            <person name="Shore J.S."/>
        </authorList>
    </citation>
    <scope>NUCLEOTIDE SEQUENCE</scope>
    <source>
        <strain evidence="3">F60SS</strain>
    </source>
</reference>
<keyword evidence="4" id="KW-1185">Reference proteome</keyword>
<evidence type="ECO:0000313" key="4">
    <source>
        <dbReference type="Proteomes" id="UP001141552"/>
    </source>
</evidence>